<organism evidence="2 3">
    <name type="scientific">Triticum urartu</name>
    <name type="common">Red wild einkorn</name>
    <name type="synonym">Crithodium urartu</name>
    <dbReference type="NCBI Taxonomy" id="4572"/>
    <lineage>
        <taxon>Eukaryota</taxon>
        <taxon>Viridiplantae</taxon>
        <taxon>Streptophyta</taxon>
        <taxon>Embryophyta</taxon>
        <taxon>Tracheophyta</taxon>
        <taxon>Spermatophyta</taxon>
        <taxon>Magnoliopsida</taxon>
        <taxon>Liliopsida</taxon>
        <taxon>Poales</taxon>
        <taxon>Poaceae</taxon>
        <taxon>BOP clade</taxon>
        <taxon>Pooideae</taxon>
        <taxon>Triticodae</taxon>
        <taxon>Triticeae</taxon>
        <taxon>Triticinae</taxon>
        <taxon>Triticum</taxon>
    </lineage>
</organism>
<protein>
    <submittedName>
        <fullName evidence="2">Uncharacterized protein</fullName>
    </submittedName>
</protein>
<evidence type="ECO:0000256" key="1">
    <source>
        <dbReference type="SAM" id="MobiDB-lite"/>
    </source>
</evidence>
<proteinExistence type="predicted"/>
<dbReference type="EnsemblPlants" id="TuG1812G0500003201.01.T01">
    <property type="protein sequence ID" value="TuG1812G0500003201.01.T01"/>
    <property type="gene ID" value="TuG1812G0500003201.01"/>
</dbReference>
<feature type="compositionally biased region" description="Basic residues" evidence="1">
    <location>
        <begin position="18"/>
        <end position="43"/>
    </location>
</feature>
<accession>A0A8R7UIB7</accession>
<evidence type="ECO:0000313" key="2">
    <source>
        <dbReference type="EnsemblPlants" id="TuG1812G0500003201.01.T01"/>
    </source>
</evidence>
<dbReference type="Gramene" id="TuG1812G0500003201.01.T01">
    <property type="protein sequence ID" value="TuG1812G0500003201.01.T01"/>
    <property type="gene ID" value="TuG1812G0500003201.01"/>
</dbReference>
<feature type="compositionally biased region" description="Pro residues" evidence="1">
    <location>
        <begin position="159"/>
        <end position="169"/>
    </location>
</feature>
<dbReference type="Proteomes" id="UP000015106">
    <property type="component" value="Chromosome 5"/>
</dbReference>
<keyword evidence="3" id="KW-1185">Reference proteome</keyword>
<feature type="compositionally biased region" description="Gly residues" evidence="1">
    <location>
        <begin position="45"/>
        <end position="56"/>
    </location>
</feature>
<evidence type="ECO:0000313" key="3">
    <source>
        <dbReference type="Proteomes" id="UP000015106"/>
    </source>
</evidence>
<name>A0A8R7UIB7_TRIUA</name>
<reference evidence="2" key="2">
    <citation type="submission" date="2018-03" db="EMBL/GenBank/DDBJ databases">
        <title>The Triticum urartu genome reveals the dynamic nature of wheat genome evolution.</title>
        <authorList>
            <person name="Ling H."/>
            <person name="Ma B."/>
            <person name="Shi X."/>
            <person name="Liu H."/>
            <person name="Dong L."/>
            <person name="Sun H."/>
            <person name="Cao Y."/>
            <person name="Gao Q."/>
            <person name="Zheng S."/>
            <person name="Li Y."/>
            <person name="Yu Y."/>
            <person name="Du H."/>
            <person name="Qi M."/>
            <person name="Li Y."/>
            <person name="Yu H."/>
            <person name="Cui Y."/>
            <person name="Wang N."/>
            <person name="Chen C."/>
            <person name="Wu H."/>
            <person name="Zhao Y."/>
            <person name="Zhang J."/>
            <person name="Li Y."/>
            <person name="Zhou W."/>
            <person name="Zhang B."/>
            <person name="Hu W."/>
            <person name="Eijk M."/>
            <person name="Tang J."/>
            <person name="Witsenboer H."/>
            <person name="Zhao S."/>
            <person name="Li Z."/>
            <person name="Zhang A."/>
            <person name="Wang D."/>
            <person name="Liang C."/>
        </authorList>
    </citation>
    <scope>NUCLEOTIDE SEQUENCE [LARGE SCALE GENOMIC DNA]</scope>
    <source>
        <strain evidence="2">cv. G1812</strain>
    </source>
</reference>
<feature type="compositionally biased region" description="Basic and acidic residues" evidence="1">
    <location>
        <begin position="141"/>
        <end position="158"/>
    </location>
</feature>
<feature type="region of interest" description="Disordered" evidence="1">
    <location>
        <begin position="1"/>
        <end position="169"/>
    </location>
</feature>
<dbReference type="AlphaFoldDB" id="A0A8R7UIB7"/>
<reference evidence="3" key="1">
    <citation type="journal article" date="2013" name="Nature">
        <title>Draft genome of the wheat A-genome progenitor Triticum urartu.</title>
        <authorList>
            <person name="Ling H.Q."/>
            <person name="Zhao S."/>
            <person name="Liu D."/>
            <person name="Wang J."/>
            <person name="Sun H."/>
            <person name="Zhang C."/>
            <person name="Fan H."/>
            <person name="Li D."/>
            <person name="Dong L."/>
            <person name="Tao Y."/>
            <person name="Gao C."/>
            <person name="Wu H."/>
            <person name="Li Y."/>
            <person name="Cui Y."/>
            <person name="Guo X."/>
            <person name="Zheng S."/>
            <person name="Wang B."/>
            <person name="Yu K."/>
            <person name="Liang Q."/>
            <person name="Yang W."/>
            <person name="Lou X."/>
            <person name="Chen J."/>
            <person name="Feng M."/>
            <person name="Jian J."/>
            <person name="Zhang X."/>
            <person name="Luo G."/>
            <person name="Jiang Y."/>
            <person name="Liu J."/>
            <person name="Wang Z."/>
            <person name="Sha Y."/>
            <person name="Zhang B."/>
            <person name="Wu H."/>
            <person name="Tang D."/>
            <person name="Shen Q."/>
            <person name="Xue P."/>
            <person name="Zou S."/>
            <person name="Wang X."/>
            <person name="Liu X."/>
            <person name="Wang F."/>
            <person name="Yang Y."/>
            <person name="An X."/>
            <person name="Dong Z."/>
            <person name="Zhang K."/>
            <person name="Zhang X."/>
            <person name="Luo M.C."/>
            <person name="Dvorak J."/>
            <person name="Tong Y."/>
            <person name="Wang J."/>
            <person name="Yang H."/>
            <person name="Li Z."/>
            <person name="Wang D."/>
            <person name="Zhang A."/>
            <person name="Wang J."/>
        </authorList>
    </citation>
    <scope>NUCLEOTIDE SEQUENCE</scope>
    <source>
        <strain evidence="3">cv. G1812</strain>
    </source>
</reference>
<feature type="compositionally biased region" description="Low complexity" evidence="1">
    <location>
        <begin position="1"/>
        <end position="17"/>
    </location>
</feature>
<reference evidence="2" key="3">
    <citation type="submission" date="2022-06" db="UniProtKB">
        <authorList>
            <consortium name="EnsemblPlants"/>
        </authorList>
    </citation>
    <scope>IDENTIFICATION</scope>
</reference>
<feature type="compositionally biased region" description="Low complexity" evidence="1">
    <location>
        <begin position="57"/>
        <end position="76"/>
    </location>
</feature>
<sequence>AGPSGAASSGPAPSPRSSRPRLRNRHAWRAALRTRTRCGRARRWTGGGGGSRGGGRARTSSPSPGGGPARASTAARSRCRRRSSGCCYSPEPSPPRTHKCRYLCGEKQPPADHQGRGAPSPRAFEAQGEEGHREGKRRRRPDLCGERHPQVHRAHELPPPRLPPRPICP</sequence>